<feature type="chain" id="PRO_5001986330" description="Secreted protein" evidence="2">
    <location>
        <begin position="33"/>
        <end position="86"/>
    </location>
</feature>
<feature type="signal peptide" evidence="2">
    <location>
        <begin position="1"/>
        <end position="32"/>
    </location>
</feature>
<evidence type="ECO:0000313" key="4">
    <source>
        <dbReference type="Proteomes" id="UP000030392"/>
    </source>
</evidence>
<organism evidence="3 4">
    <name type="scientific">Prochlorococcus marinus str. PAC1</name>
    <dbReference type="NCBI Taxonomy" id="59924"/>
    <lineage>
        <taxon>Bacteria</taxon>
        <taxon>Bacillati</taxon>
        <taxon>Cyanobacteriota</taxon>
        <taxon>Cyanophyceae</taxon>
        <taxon>Synechococcales</taxon>
        <taxon>Prochlorococcaceae</taxon>
        <taxon>Prochlorococcus</taxon>
    </lineage>
</organism>
<evidence type="ECO:0000256" key="2">
    <source>
        <dbReference type="SAM" id="SignalP"/>
    </source>
</evidence>
<evidence type="ECO:0000256" key="1">
    <source>
        <dbReference type="SAM" id="MobiDB-lite"/>
    </source>
</evidence>
<evidence type="ECO:0000313" key="3">
    <source>
        <dbReference type="EMBL" id="KGG21238.1"/>
    </source>
</evidence>
<evidence type="ECO:0008006" key="5">
    <source>
        <dbReference type="Google" id="ProtNLM"/>
    </source>
</evidence>
<gene>
    <name evidence="3" type="ORF">EV03_0656</name>
</gene>
<keyword evidence="2" id="KW-0732">Signal</keyword>
<name>A0A0A2C4I8_PROMR</name>
<dbReference type="RefSeq" id="WP_036905081.1">
    <property type="nucleotide sequence ID" value="NZ_CP138967.1"/>
</dbReference>
<proteinExistence type="predicted"/>
<feature type="region of interest" description="Disordered" evidence="1">
    <location>
        <begin position="56"/>
        <end position="86"/>
    </location>
</feature>
<dbReference type="EMBL" id="JNAX01000008">
    <property type="protein sequence ID" value="KGG21238.1"/>
    <property type="molecule type" value="Genomic_DNA"/>
</dbReference>
<dbReference type="AlphaFoldDB" id="A0A0A2C4I8"/>
<protein>
    <recommendedName>
        <fullName evidence="5">Secreted protein</fullName>
    </recommendedName>
</protein>
<accession>A0A0A2C4I8</accession>
<reference evidence="4" key="1">
    <citation type="journal article" date="2014" name="Sci. Data">
        <title>Genomes of diverse isolates of the marine cyanobacterium Prochlorococcus.</title>
        <authorList>
            <person name="Biller S."/>
            <person name="Berube P."/>
            <person name="Thompson J."/>
            <person name="Kelly L."/>
            <person name="Roggensack S."/>
            <person name="Awad L."/>
            <person name="Roache-Johnson K."/>
            <person name="Ding H."/>
            <person name="Giovannoni S.J."/>
            <person name="Moore L.R."/>
            <person name="Chisholm S.W."/>
        </authorList>
    </citation>
    <scope>NUCLEOTIDE SEQUENCE [LARGE SCALE GENOMIC DNA]</scope>
    <source>
        <strain evidence="4">PAC1</strain>
    </source>
</reference>
<sequence length="86" mass="8948">MLKKIFRAASFLALSVFLASSTIFSGINPVVAAQMGSDMNEDNSMGIVIEESSDALDGSKTSAAPDLGDDQAFPFIPGFGKNSGKD</sequence>
<comment type="caution">
    <text evidence="3">The sequence shown here is derived from an EMBL/GenBank/DDBJ whole genome shotgun (WGS) entry which is preliminary data.</text>
</comment>
<dbReference type="Proteomes" id="UP000030392">
    <property type="component" value="Unassembled WGS sequence"/>
</dbReference>